<dbReference type="Gene3D" id="3.40.50.300">
    <property type="entry name" value="P-loop containing nucleotide triphosphate hydrolases"/>
    <property type="match status" value="1"/>
</dbReference>
<evidence type="ECO:0000313" key="6">
    <source>
        <dbReference type="Proteomes" id="UP000799324"/>
    </source>
</evidence>
<gene>
    <name evidence="5" type="ORF">K491DRAFT_141374</name>
</gene>
<accession>A0A6A6STK0</accession>
<dbReference type="InterPro" id="IPR010730">
    <property type="entry name" value="HET"/>
</dbReference>
<evidence type="ECO:0000256" key="2">
    <source>
        <dbReference type="SAM" id="MobiDB-lite"/>
    </source>
</evidence>
<dbReference type="Pfam" id="PF06985">
    <property type="entry name" value="HET"/>
    <property type="match status" value="1"/>
</dbReference>
<reference evidence="5" key="1">
    <citation type="journal article" date="2020" name="Stud. Mycol.">
        <title>101 Dothideomycetes genomes: a test case for predicting lifestyles and emergence of pathogens.</title>
        <authorList>
            <person name="Haridas S."/>
            <person name="Albert R."/>
            <person name="Binder M."/>
            <person name="Bloem J."/>
            <person name="Labutti K."/>
            <person name="Salamov A."/>
            <person name="Andreopoulos B."/>
            <person name="Baker S."/>
            <person name="Barry K."/>
            <person name="Bills G."/>
            <person name="Bluhm B."/>
            <person name="Cannon C."/>
            <person name="Castanera R."/>
            <person name="Culley D."/>
            <person name="Daum C."/>
            <person name="Ezra D."/>
            <person name="Gonzalez J."/>
            <person name="Henrissat B."/>
            <person name="Kuo A."/>
            <person name="Liang C."/>
            <person name="Lipzen A."/>
            <person name="Lutzoni F."/>
            <person name="Magnuson J."/>
            <person name="Mondo S."/>
            <person name="Nolan M."/>
            <person name="Ohm R."/>
            <person name="Pangilinan J."/>
            <person name="Park H.-J."/>
            <person name="Ramirez L."/>
            <person name="Alfaro M."/>
            <person name="Sun H."/>
            <person name="Tritt A."/>
            <person name="Yoshinaga Y."/>
            <person name="Zwiers L.-H."/>
            <person name="Turgeon B."/>
            <person name="Goodwin S."/>
            <person name="Spatafora J."/>
            <person name="Crous P."/>
            <person name="Grigoriev I."/>
        </authorList>
    </citation>
    <scope>NUCLEOTIDE SEQUENCE</scope>
    <source>
        <strain evidence="5">CBS 122681</strain>
    </source>
</reference>
<protein>
    <submittedName>
        <fullName evidence="5">HET-domain-containing protein</fullName>
    </submittedName>
</protein>
<name>A0A6A6STK0_9PLEO</name>
<dbReference type="Pfam" id="PF24883">
    <property type="entry name" value="NPHP3_N"/>
    <property type="match status" value="1"/>
</dbReference>
<dbReference type="InterPro" id="IPR056884">
    <property type="entry name" value="NPHP3-like_N"/>
</dbReference>
<evidence type="ECO:0000259" key="3">
    <source>
        <dbReference type="Pfam" id="PF06985"/>
    </source>
</evidence>
<dbReference type="Proteomes" id="UP000799324">
    <property type="component" value="Unassembled WGS sequence"/>
</dbReference>
<keyword evidence="1" id="KW-0677">Repeat</keyword>
<organism evidence="5 6">
    <name type="scientific">Lophiostoma macrostomum CBS 122681</name>
    <dbReference type="NCBI Taxonomy" id="1314788"/>
    <lineage>
        <taxon>Eukaryota</taxon>
        <taxon>Fungi</taxon>
        <taxon>Dikarya</taxon>
        <taxon>Ascomycota</taxon>
        <taxon>Pezizomycotina</taxon>
        <taxon>Dothideomycetes</taxon>
        <taxon>Pleosporomycetidae</taxon>
        <taxon>Pleosporales</taxon>
        <taxon>Lophiostomataceae</taxon>
        <taxon>Lophiostoma</taxon>
    </lineage>
</organism>
<dbReference type="PANTHER" id="PTHR24148">
    <property type="entry name" value="ANKYRIN REPEAT DOMAIN-CONTAINING PROTEIN 39 HOMOLOG-RELATED"/>
    <property type="match status" value="1"/>
</dbReference>
<dbReference type="InterPro" id="IPR027417">
    <property type="entry name" value="P-loop_NTPase"/>
</dbReference>
<dbReference type="EMBL" id="MU004459">
    <property type="protein sequence ID" value="KAF2650331.1"/>
    <property type="molecule type" value="Genomic_DNA"/>
</dbReference>
<feature type="domain" description="Nephrocystin 3-like N-terminal" evidence="4">
    <location>
        <begin position="83"/>
        <end position="245"/>
    </location>
</feature>
<dbReference type="InterPro" id="IPR052895">
    <property type="entry name" value="HetReg/Transcr_Mod"/>
</dbReference>
<evidence type="ECO:0000259" key="4">
    <source>
        <dbReference type="Pfam" id="PF24883"/>
    </source>
</evidence>
<sequence length="1171" mass="132738">MSAFPDMHPPAGNDPIDLSTEGGIHVSVQNASATDDGRVFAGLNVGQIVMAGESLRTQIVSWLSPIDHTLTQNTLTKDRSPETGDWFLETVRNWLRSTSRCMWVYGDVGCGKSTLCSNLLENYSSLFDDEDDARSQAVLYFYFTFRDTRTFELDTLYRSFIVQLCRHDVALAKIADVYEKNKPYQPSEKQLHDTLLSMLGSKPITIMLDGLDEIPPGRRRDACLEFVEEILQLQVICNRLVVFSRGEADIRECLQPSVGWHQVAIPLKNIEKDIGTYVDAEISSGRKLRRLDAVVKSRIRQSLTVHCKGMFRLAALQMSELAKMSSGLTPDAIDEVLRDLPKELDEYYDVIVKRLPTHVSQILRVAVQWLVFAARPMFIEEIVEACAIGKRKEETAVRYNLGSRLDALDICEYLSGLVALDPPLVDDVRLPPKAHTLTLAHFSVREYLSPLVDLHRPAGLWRLDAEQSQRLIAQSCLAYIHHCCSTIASTATESYPLKAYAWFFWAVHLCALDTRSPKAEVTPESLFLHNTVCFPILYASGDSRTAQKELNTARFRALADSVPIPEPTAEWLHALQDPTFPEELATSDLLWFSHIPLGSCPGVTRFVILEPSSDPTTLLSCNICTDAIYNRPSYTALTYTWGTEPETSNITLNGRLYSIRTNLMHALRQLRHPHEPRVLWIDALCISMQDSSERSAQIALMAHIYGCAEETVVWLGNEEDGSTAAMELLASEDIRERLNPNISGISTVDRNLGHLTHFLTRKLWHRSWSIQELVSARKATVYWGSDRLAWNAVINLDELRAYLQPLLFNDRVWYEESPEMVFHSGWDAVRAIQQLRHRKQAGQVISLPEVLYLARFHRASDYRDRVYALLSLVPESVQRDPRVRADYALSVEDMYMRVMSYLLQETKDLDLLSFVLCREKIDEIARIPGDWHLSSSLPSWIPCWSRYMITPLPIDRSLTRQPAIYSAGTKGLAKSQVPLEISSSLLRVTVSGFLVDTVRWCGNMDSINSMLYSTRADARTGESFPEKWYRTSWADQRIHTDGSISRLGPSTRQGFRRAHEEQQIRRTRDLDDQTRSMIMSEDHDYVGLAPYSVHLGDLIVVLLGASVPFILRPISPSLVTTSVQENGQTISLERPSEYALVGEAYIHGIMDGEVLDEWRSGERNVQEFNIF</sequence>
<dbReference type="PANTHER" id="PTHR24148:SF64">
    <property type="entry name" value="HETEROKARYON INCOMPATIBILITY DOMAIN-CONTAINING PROTEIN"/>
    <property type="match status" value="1"/>
</dbReference>
<dbReference type="AlphaFoldDB" id="A0A6A6STK0"/>
<evidence type="ECO:0000313" key="5">
    <source>
        <dbReference type="EMBL" id="KAF2650331.1"/>
    </source>
</evidence>
<dbReference type="OrthoDB" id="3797385at2759"/>
<keyword evidence="6" id="KW-1185">Reference proteome</keyword>
<dbReference type="SUPFAM" id="SSF52540">
    <property type="entry name" value="P-loop containing nucleoside triphosphate hydrolases"/>
    <property type="match status" value="1"/>
</dbReference>
<evidence type="ECO:0000256" key="1">
    <source>
        <dbReference type="ARBA" id="ARBA00022737"/>
    </source>
</evidence>
<feature type="region of interest" description="Disordered" evidence="2">
    <location>
        <begin position="1"/>
        <end position="20"/>
    </location>
</feature>
<dbReference type="Pfam" id="PF26639">
    <property type="entry name" value="Het-6_barrel"/>
    <property type="match status" value="1"/>
</dbReference>
<proteinExistence type="predicted"/>
<feature type="domain" description="Heterokaryon incompatibility" evidence="3">
    <location>
        <begin position="634"/>
        <end position="772"/>
    </location>
</feature>